<organism evidence="2 3">
    <name type="scientific">Blastocystis sp. subtype 1 (strain ATCC 50177 / NandII)</name>
    <dbReference type="NCBI Taxonomy" id="478820"/>
    <lineage>
        <taxon>Eukaryota</taxon>
        <taxon>Sar</taxon>
        <taxon>Stramenopiles</taxon>
        <taxon>Bigyra</taxon>
        <taxon>Opalozoa</taxon>
        <taxon>Opalinata</taxon>
        <taxon>Blastocystidae</taxon>
        <taxon>Blastocystis</taxon>
    </lineage>
</organism>
<feature type="compositionally biased region" description="Acidic residues" evidence="1">
    <location>
        <begin position="461"/>
        <end position="470"/>
    </location>
</feature>
<gene>
    <name evidence="2" type="ORF">AV274_6203</name>
</gene>
<feature type="region of interest" description="Disordered" evidence="1">
    <location>
        <begin position="945"/>
        <end position="965"/>
    </location>
</feature>
<dbReference type="STRING" id="478820.A0A196S4Y4"/>
<comment type="caution">
    <text evidence="2">The sequence shown here is derived from an EMBL/GenBank/DDBJ whole genome shotgun (WGS) entry which is preliminary data.</text>
</comment>
<evidence type="ECO:0000313" key="3">
    <source>
        <dbReference type="Proteomes" id="UP000078348"/>
    </source>
</evidence>
<evidence type="ECO:0000313" key="2">
    <source>
        <dbReference type="EMBL" id="OAO12153.1"/>
    </source>
</evidence>
<keyword evidence="3" id="KW-1185">Reference proteome</keyword>
<dbReference type="OrthoDB" id="167550at2759"/>
<evidence type="ECO:0000256" key="1">
    <source>
        <dbReference type="SAM" id="MobiDB-lite"/>
    </source>
</evidence>
<dbReference type="Proteomes" id="UP000078348">
    <property type="component" value="Unassembled WGS sequence"/>
</dbReference>
<reference evidence="2 3" key="1">
    <citation type="submission" date="2016-05" db="EMBL/GenBank/DDBJ databases">
        <title>Nuclear genome of Blastocystis sp. subtype 1 NandII.</title>
        <authorList>
            <person name="Gentekaki E."/>
            <person name="Curtis B."/>
            <person name="Stairs C."/>
            <person name="Eme L."/>
            <person name="Herman E."/>
            <person name="Klimes V."/>
            <person name="Arias M.C."/>
            <person name="Elias M."/>
            <person name="Hilliou F."/>
            <person name="Klute M."/>
            <person name="Malik S.-B."/>
            <person name="Pightling A."/>
            <person name="Rachubinski R."/>
            <person name="Salas D."/>
            <person name="Schlacht A."/>
            <person name="Suga H."/>
            <person name="Archibald J."/>
            <person name="Ball S.G."/>
            <person name="Clark G."/>
            <person name="Dacks J."/>
            <person name="Van Der Giezen M."/>
            <person name="Tsaousis A."/>
            <person name="Roger A."/>
        </authorList>
    </citation>
    <scope>NUCLEOTIDE SEQUENCE [LARGE SCALE GENOMIC DNA]</scope>
    <source>
        <strain evidence="3">ATCC 50177 / NandII</strain>
    </source>
</reference>
<feature type="compositionally biased region" description="Low complexity" evidence="1">
    <location>
        <begin position="437"/>
        <end position="460"/>
    </location>
</feature>
<feature type="region of interest" description="Disordered" evidence="1">
    <location>
        <begin position="433"/>
        <end position="474"/>
    </location>
</feature>
<sequence>MLEGNISSLLSSTLSKVFEEKCLTKDNIQTDLYNGHIRYFNLEIKRNVLNSLSVPIGLIRGVVRSLDVKITTSSIFYSDPLRLVAEDLCLVVEPIDDYPIEDSIRNYYNAKLSEISVVEVRRQLQKALLTKEEGGDDEGGYLSMLLRNIVNNLEITLKGIHLRYEDHLPNTPFFAFGVIVDSLTFSTLSDPHLDKNKTYKQLAIKNARVYFNDSLERNWENYSLLEMIDITKLPDEGNVNLVNIPDLLVYIANIRKNYDLFNPDQSIFIQIPHIELSLSHTQYVRLLQTNDFFTRTGNRDNYSLIRKEVMDGAGVDEAALHASPRLLWKYGIRCIVRNIRKMKCSYNRAYLSAIWQHGQEYCELYREKLAAEERGDKMGKEAAARLMTCENLLPTHTILLWRTFVERQRAEVVPPPSLRQRIWAFVAGSSTETPPTVVGDSNVDGSISGVSSVEGSTSGVEDVEDTEDSADTLSLEDLPPDYIKTMIRVTITEVKFRLIADSTAHLPTSRSLNNPTPNSRSLNSRSLNNPTPSGRQQDKVLCCLFLNNLSFTLQTGYEWWEVSCGVNNFALKDYSSNRNQLKYLIKRNDDYYTNDSHLYADKRDMIQIKLKYGQNLMIYGNINNLDVFVNLTSILRIVSFFEMPSDTIRPPKQKSSQKEVPQLFIIMTYLYTVHPTLTISNVHMYVPADVNDLDTTMCVIAIPEGELSEAEKDLIVLNNFSTTRLSVLHGLPEAPIPTKDSSEPILVSCNISKLHIIVCDLMDLYTDSRYVNAHKLKVLHDTDLTLILSFPLLHDNEVITEHIHVSASLHVSHINTTFDFLSLERICGLLRSLSTQSKLDYEKDVVRQLNDVPTAGFFSTPSASLADAQGHGNNLTSNLVSIFNTYKPPEDAESRDSEPFVSPAESLQSLLASPRESLSARSSRSFRRSSSDFHSIASEDDADFHSVADSRSTASGEEDEFKSVCDDSSSLSRRVDWLSDSGSLHSSFPARDSLMRRNSVFSISSSKHASRRSHVRDRFMSIGGDDGDEDFKSVGSAGLTHAGSLDAGGGKKRMNLNWSLFDILPIDFPMISLVNVHPFYCTIRPELVTIDMSVNVDSVSVILAENKKDKNTHAIAVLLGKIALDSSHTLSVRYLDIALEQLFVTPLYTNVFYHDSDLIHSDLRQSVLHVAATPNAVALKTTYLMPDGDAASKLQAEVELGKVLLVADDSLFLCLSLLNKVRALFPITPLLSPNSLHVASQVVESFSPLDLRKTSAANTHAPEEKEENLSPIQEEPKTPKTQPRESSYGDVEVEIRSSGVELAMYRLLNSTLFVKGRRDDASLLFHFSFVSCLSFTRSGGSTTISMDVNDAGIELGSKDDARVLLSKEMSEVSGGEDSALIHLCIHNKTDIRVDLNQLAICLDAPAVEDSLTAILGELSFYSLPSLPAKPTSTPTASSSSTPLTVTGSIHDSTVELKVLTAGILDAELAFERQNLQSQALPWANVQLRRMFVTLEQEDGEYAICREFGATLRVEFDADESDGELRGCVDAVVTQGELTLWPLVVSTALEAALEAKQLVDRVKKLTHNPLLKKPTPTGTATATKSQPLPPITLFSFGIDSLQVGVNNTNAVQPTPLVLRCEQLHSSLLRAPQLLANLSLVNLTVVFNDSICILQRKSVEKPLLSLAVEGTQIDAVLSCMALEMNNVFLEFLSACLSSYAPPPRAVAHKEPVMHKGAAREYQIRCTAEKCLFSLGIRLPAIQEILTLSLSTHLQLALTNSVLTAASGQFSSLSLLLHQLSTAHEASFSVFDSEFSIMLGFAQDPAGTRTVTASTSVEKVELPSLPEKNSTNSVVVNCNAIAPLLQALNQFLLVVGSLPFAQKKTKAKPAESEGQLAVNVDFPAVILKYAVFNSVYVLVNVQNVGVSLTQVQHHMHMSVQLTAGIQYMTSNPLQSILDDCEVSGELDKTPEELAIAVQTARAVNITVPAELLTAIREKRHTPSETHSAMTVELENHTGTVLRVEGEDKAGLRDALKELEAKDAASVRFSASRYSSLVLALSSPYGNYLPLRVPLPSVILERPAQEQVNMMIEMDGELEATLEHIYLHYPHDGTPIVHPTPAALQSQSVTICYERVKEGLRVSVHSGTCVVNNVMIPLFVRVWFQHVLLFCTVVEPFATASLPPYLCSLHALEIQVIPLACSGDVTRALLPATRMEKRPKGFTYSTLVLGESGVYRSTHQDWVREVDEVRDEEFCEMKSELVFVLTVAKQPHVGYSLFLSSPIAFVNELPVPLRVQLVSPCTFQQYAATLQPAQKLSLFDMDTTRTLTVALEDTSCSASLSIRELCGDIPSILAHEEDIEAVRPSFVCSDGLGRQVVVRAQVQWEKRALELSFFVPLWMAIQSATPLQAQYASQSGSVKSIANHVLRVESEEEEMSDVTSEESKSTPTSVFLLDDTQSVQFKGAGTNSSSAVDLSAFTAPGVAQVATMTDFLPTAEKPIFEHSLIIHAVATPPAFKHSLMLVVNDSHHLLNNSDVAIEVKQVCKKYDSILCAPHSLQELPFVYGVPRLFRIRCVTDDYDWSTSSILIGYKHVTKPTKEEKVVYCKNRRTGERLFLQVTTEYLPDSSVNLIVNNSAFTAATLPVVILNHSVFPIVAQQLSDDKTFFDAWEVPSFHTSTFYWEDEQAKHGISLYFYSPDALRSTLPGLQGASPLLYHLVVPCEQQQFKAVFEVAARDAQKTRYVLEARMEQMKNVLLLSIKSNNALLPGITPVASEEAKGAALTRRFSLRLPFVQATVVALDGRDLVCATARGLEADARLGAQSEVRFALQGFQIDNQLLDAQYSTVLWFSPQSLPSDASIQQSPSIQSSIQSIQSSQSSQSTQSGQDSEPVLALRLVSETQMLEDFGHCLVVTALKLHVEPVHLVLEGGLLRQLLRLLRQLKQADGRTAVGDSLAVPSAARASVAAYARWAETLQRTRLHERNPPVLLSNASTADTTSTAEPTMRSLSEEKRVYVKSVEVSTLQVAFSLAFGDVFRSRAYDYYLLKDGHVLLPAVTMREDEPRTVGTLLARLKTVYARAFLFQLHNVFFYARSLAAPQRFVSALVRDLKAFADALYHASGESNVIRAASQTLACSSTFAQECLTNLLVLQVDVVMSALSWGYMGLQLAHRLFGGRWKRGYVTKYSPFLLNHKKSRNWVAMALRAMANRAVGLLSRMNLLVPVEYCLHHLDAFRKTVECEPRRFERCKPPNVSIRGVVLPFDEVYCRGYELLATLERGKYRQEDCLSVYAVGSAFLVVTRNRLLLLRRRKEAVVAMLNVVLNDCVEVYVENDAAKKMHCLYVSVLESRDLFDRHAKKSHFALKMSVVRVRMGSSETALKIASKLNEIVRSEMINHDYVWRFDYSLSTTKNMV</sequence>
<feature type="region of interest" description="Disordered" evidence="1">
    <location>
        <begin position="1255"/>
        <end position="1289"/>
    </location>
</feature>
<protein>
    <submittedName>
        <fullName evidence="2">Chorein</fullName>
    </submittedName>
</protein>
<proteinExistence type="predicted"/>
<feature type="region of interest" description="Disordered" evidence="1">
    <location>
        <begin position="507"/>
        <end position="533"/>
    </location>
</feature>
<dbReference type="EMBL" id="LXWW01000561">
    <property type="protein sequence ID" value="OAO12153.1"/>
    <property type="molecule type" value="Genomic_DNA"/>
</dbReference>
<accession>A0A196S4Y4</accession>
<name>A0A196S4Y4_BLAHN</name>